<accession>A0A9W6QZ57</accession>
<comment type="caution">
    <text evidence="2">The sequence shown here is derived from an EMBL/GenBank/DDBJ whole genome shotgun (WGS) entry which is preliminary data.</text>
</comment>
<dbReference type="Proteomes" id="UP001165136">
    <property type="component" value="Unassembled WGS sequence"/>
</dbReference>
<organism evidence="2 3">
    <name type="scientific">Amycolatopsis taiwanensis</name>
    <dbReference type="NCBI Taxonomy" id="342230"/>
    <lineage>
        <taxon>Bacteria</taxon>
        <taxon>Bacillati</taxon>
        <taxon>Actinomycetota</taxon>
        <taxon>Actinomycetes</taxon>
        <taxon>Pseudonocardiales</taxon>
        <taxon>Pseudonocardiaceae</taxon>
        <taxon>Amycolatopsis</taxon>
    </lineage>
</organism>
<keyword evidence="3" id="KW-1185">Reference proteome</keyword>
<feature type="region of interest" description="Disordered" evidence="1">
    <location>
        <begin position="1"/>
        <end position="30"/>
    </location>
</feature>
<proteinExistence type="predicted"/>
<evidence type="ECO:0000313" key="3">
    <source>
        <dbReference type="Proteomes" id="UP001165136"/>
    </source>
</evidence>
<protein>
    <recommendedName>
        <fullName evidence="4">Core-binding (CB) domain-containing protein</fullName>
    </recommendedName>
</protein>
<evidence type="ECO:0000313" key="2">
    <source>
        <dbReference type="EMBL" id="GLY66656.1"/>
    </source>
</evidence>
<dbReference type="AlphaFoldDB" id="A0A9W6QZ57"/>
<dbReference type="EMBL" id="BSTI01000006">
    <property type="protein sequence ID" value="GLY66656.1"/>
    <property type="molecule type" value="Genomic_DNA"/>
</dbReference>
<evidence type="ECO:0008006" key="4">
    <source>
        <dbReference type="Google" id="ProtNLM"/>
    </source>
</evidence>
<reference evidence="2" key="1">
    <citation type="submission" date="2023-03" db="EMBL/GenBank/DDBJ databases">
        <title>Amycolatopsis taiwanensis NBRC 103393.</title>
        <authorList>
            <person name="Ichikawa N."/>
            <person name="Sato H."/>
            <person name="Tonouchi N."/>
        </authorList>
    </citation>
    <scope>NUCLEOTIDE SEQUENCE</scope>
    <source>
        <strain evidence="2">NBRC 103393</strain>
    </source>
</reference>
<gene>
    <name evidence="2" type="ORF">Atai01_32750</name>
</gene>
<feature type="compositionally biased region" description="Basic and acidic residues" evidence="1">
    <location>
        <begin position="12"/>
        <end position="24"/>
    </location>
</feature>
<sequence>MKRPRYPGQARRWSDGGDRDPDPHRRARTLRGSAEAFLDTIGPGNTRRAYGIAVVKTVDQLDGRDPDGLPGPSRSLGSVTDDEIGAALESLWGQAAVNTWNARRAAVAKWLSRCREQGWDAPQVPASATRSTPPESEAPVR</sequence>
<feature type="region of interest" description="Disordered" evidence="1">
    <location>
        <begin position="118"/>
        <end position="141"/>
    </location>
</feature>
<evidence type="ECO:0000256" key="1">
    <source>
        <dbReference type="SAM" id="MobiDB-lite"/>
    </source>
</evidence>
<dbReference type="RefSeq" id="WP_285487380.1">
    <property type="nucleotide sequence ID" value="NZ_BSTI01000006.1"/>
</dbReference>
<name>A0A9W6QZ57_9PSEU</name>